<evidence type="ECO:0000313" key="2">
    <source>
        <dbReference type="EMBL" id="THF95539.1"/>
    </source>
</evidence>
<proteinExistence type="predicted"/>
<accession>A0A4S4D052</accession>
<comment type="caution">
    <text evidence="2">The sequence shown here is derived from an EMBL/GenBank/DDBJ whole genome shotgun (WGS) entry which is preliminary data.</text>
</comment>
<feature type="compositionally biased region" description="Low complexity" evidence="1">
    <location>
        <begin position="308"/>
        <end position="321"/>
    </location>
</feature>
<reference evidence="2 3" key="1">
    <citation type="journal article" date="2018" name="Proc. Natl. Acad. Sci. U.S.A.">
        <title>Draft genome sequence of Camellia sinensis var. sinensis provides insights into the evolution of the tea genome and tea quality.</title>
        <authorList>
            <person name="Wei C."/>
            <person name="Yang H."/>
            <person name="Wang S."/>
            <person name="Zhao J."/>
            <person name="Liu C."/>
            <person name="Gao L."/>
            <person name="Xia E."/>
            <person name="Lu Y."/>
            <person name="Tai Y."/>
            <person name="She G."/>
            <person name="Sun J."/>
            <person name="Cao H."/>
            <person name="Tong W."/>
            <person name="Gao Q."/>
            <person name="Li Y."/>
            <person name="Deng W."/>
            <person name="Jiang X."/>
            <person name="Wang W."/>
            <person name="Chen Q."/>
            <person name="Zhang S."/>
            <person name="Li H."/>
            <person name="Wu J."/>
            <person name="Wang P."/>
            <person name="Li P."/>
            <person name="Shi C."/>
            <person name="Zheng F."/>
            <person name="Jian J."/>
            <person name="Huang B."/>
            <person name="Shan D."/>
            <person name="Shi M."/>
            <person name="Fang C."/>
            <person name="Yue Y."/>
            <person name="Li F."/>
            <person name="Li D."/>
            <person name="Wei S."/>
            <person name="Han B."/>
            <person name="Jiang C."/>
            <person name="Yin Y."/>
            <person name="Xia T."/>
            <person name="Zhang Z."/>
            <person name="Bennetzen J.L."/>
            <person name="Zhao S."/>
            <person name="Wan X."/>
        </authorList>
    </citation>
    <scope>NUCLEOTIDE SEQUENCE [LARGE SCALE GENOMIC DNA]</scope>
    <source>
        <strain evidence="3">cv. Shuchazao</strain>
        <tissue evidence="2">Leaf</tissue>
    </source>
</reference>
<keyword evidence="3" id="KW-1185">Reference proteome</keyword>
<feature type="region of interest" description="Disordered" evidence="1">
    <location>
        <begin position="196"/>
        <end position="248"/>
    </location>
</feature>
<name>A0A4S4D052_CAMSN</name>
<dbReference type="AlphaFoldDB" id="A0A4S4D052"/>
<dbReference type="EMBL" id="SDRB02013240">
    <property type="protein sequence ID" value="THF95539.1"/>
    <property type="molecule type" value="Genomic_DNA"/>
</dbReference>
<dbReference type="Proteomes" id="UP000306102">
    <property type="component" value="Unassembled WGS sequence"/>
</dbReference>
<feature type="compositionally biased region" description="Polar residues" evidence="1">
    <location>
        <begin position="197"/>
        <end position="241"/>
    </location>
</feature>
<gene>
    <name evidence="2" type="ORF">TEA_017600</name>
</gene>
<sequence length="551" mass="60860">MICSKLLSLKTKAQRTLVSSSPSGPAYTVENSAHQASDKPLARLCGQRQSPSNPLASHPEASKQLLFQEFQNCIASIVQSSANSTLTVTTATNSTRIPMTNVNKNPNLETAISQRQVQGRQCVLSVVPQPDQQHVQNAEKYPYKQKLEDQLLKQSFNQGNIIHSDMQTEIQQGEQKHIISSPSQQSVIVASSVMQPSVMQSAPSHRLQQNPESSVQLPMQSGLQQHPQSISEKQQLQQSPVMHQGTHKLQQPILPLQDQQQQQLPNATNMHDQLNGHQNAVSDMQHQQQLFGQNNHSSRNLQHLSKQSNASSLNGQSSNSSMHNDQDNKHMWLQAEIELQQQTQQTNSALLPTEGQSQPPKQQLTSQIQAQLAKSLQQDMQQTLQTSGSLRQPHLFEQQKLSSEIQSSIPVVSSSMFLAICLALDYTSQARHTSGDDWKEELHGKPRVFVVFGHGWWSCSAMNGWCFGLWSLLALGFGHGRCLAMVDFWPWVGGVRVQPWMGGAQPWVFLGVSQGGARPWEVIDVPLLDLAKVKPQRLASPAGIGGAYGGG</sequence>
<dbReference type="STRING" id="542762.A0A4S4D052"/>
<evidence type="ECO:0000313" key="3">
    <source>
        <dbReference type="Proteomes" id="UP000306102"/>
    </source>
</evidence>
<organism evidence="2 3">
    <name type="scientific">Camellia sinensis var. sinensis</name>
    <name type="common">China tea</name>
    <dbReference type="NCBI Taxonomy" id="542762"/>
    <lineage>
        <taxon>Eukaryota</taxon>
        <taxon>Viridiplantae</taxon>
        <taxon>Streptophyta</taxon>
        <taxon>Embryophyta</taxon>
        <taxon>Tracheophyta</taxon>
        <taxon>Spermatophyta</taxon>
        <taxon>Magnoliopsida</taxon>
        <taxon>eudicotyledons</taxon>
        <taxon>Gunneridae</taxon>
        <taxon>Pentapetalae</taxon>
        <taxon>asterids</taxon>
        <taxon>Ericales</taxon>
        <taxon>Theaceae</taxon>
        <taxon>Camellia</taxon>
    </lineage>
</organism>
<feature type="region of interest" description="Disordered" evidence="1">
    <location>
        <begin position="301"/>
        <end position="326"/>
    </location>
</feature>
<evidence type="ECO:0000256" key="1">
    <source>
        <dbReference type="SAM" id="MobiDB-lite"/>
    </source>
</evidence>
<protein>
    <submittedName>
        <fullName evidence="2">Uncharacterized protein</fullName>
    </submittedName>
</protein>